<gene>
    <name evidence="2" type="ORF">R5R33_02440</name>
</gene>
<dbReference type="KEGG" id="mpaf:R5R33_02440"/>
<dbReference type="PANTHER" id="PTHR36920:SF1">
    <property type="entry name" value="OUTER MEMBRANE PROTEIN W"/>
    <property type="match status" value="1"/>
</dbReference>
<keyword evidence="3" id="KW-1185">Reference proteome</keyword>
<keyword evidence="1" id="KW-0732">Signal</keyword>
<dbReference type="PANTHER" id="PTHR36920">
    <property type="match status" value="1"/>
</dbReference>
<proteinExistence type="predicted"/>
<accession>A0AAU0N176</accession>
<evidence type="ECO:0000313" key="3">
    <source>
        <dbReference type="Proteomes" id="UP001302477"/>
    </source>
</evidence>
<feature type="signal peptide" evidence="1">
    <location>
        <begin position="1"/>
        <end position="23"/>
    </location>
</feature>
<organism evidence="2 3">
    <name type="scientific">Microbulbifer pacificus</name>
    <dbReference type="NCBI Taxonomy" id="407164"/>
    <lineage>
        <taxon>Bacteria</taxon>
        <taxon>Pseudomonadati</taxon>
        <taxon>Pseudomonadota</taxon>
        <taxon>Gammaproteobacteria</taxon>
        <taxon>Cellvibrionales</taxon>
        <taxon>Microbulbiferaceae</taxon>
        <taxon>Microbulbifer</taxon>
    </lineage>
</organism>
<dbReference type="EMBL" id="CP137555">
    <property type="protein sequence ID" value="WOX06017.1"/>
    <property type="molecule type" value="Genomic_DNA"/>
</dbReference>
<dbReference type="GO" id="GO:0019867">
    <property type="term" value="C:outer membrane"/>
    <property type="evidence" value="ECO:0007669"/>
    <property type="project" value="InterPro"/>
</dbReference>
<dbReference type="Proteomes" id="UP001302477">
    <property type="component" value="Chromosome"/>
</dbReference>
<feature type="chain" id="PRO_5043826751" evidence="1">
    <location>
        <begin position="24"/>
        <end position="269"/>
    </location>
</feature>
<dbReference type="AlphaFoldDB" id="A0AAU0N176"/>
<dbReference type="InterPro" id="IPR011250">
    <property type="entry name" value="OMP/PagP_B-barrel"/>
</dbReference>
<evidence type="ECO:0000313" key="2">
    <source>
        <dbReference type="EMBL" id="WOX06017.1"/>
    </source>
</evidence>
<dbReference type="Pfam" id="PF03922">
    <property type="entry name" value="OmpW"/>
    <property type="match status" value="1"/>
</dbReference>
<dbReference type="SUPFAM" id="SSF56925">
    <property type="entry name" value="OMPA-like"/>
    <property type="match status" value="1"/>
</dbReference>
<reference evidence="2 3" key="1">
    <citation type="submission" date="2023-10" db="EMBL/GenBank/DDBJ databases">
        <title>Description of Microbulbifer bruguierae sp. nov., isolated from the sediments of mangrove plant Bruguiera sexangula and comparative genomic analyses of the genus Microbulbifer.</title>
        <authorList>
            <person name="Long M."/>
        </authorList>
    </citation>
    <scope>NUCLEOTIDE SEQUENCE [LARGE SCALE GENOMIC DNA]</scope>
    <source>
        <strain evidence="2 3">SPO729</strain>
    </source>
</reference>
<dbReference type="RefSeq" id="WP_318954477.1">
    <property type="nucleotide sequence ID" value="NZ_CP137555.1"/>
</dbReference>
<dbReference type="Gene3D" id="2.40.160.20">
    <property type="match status" value="1"/>
</dbReference>
<dbReference type="GO" id="GO:0055085">
    <property type="term" value="P:transmembrane transport"/>
    <property type="evidence" value="ECO:0007669"/>
    <property type="project" value="TreeGrafter"/>
</dbReference>
<sequence length="269" mass="29279">MRTKSLLVPLAIAAASAATPALADFKGGDFIVRVGAAYMDLTDDALSRGDTFFVEDPIDPDAPLIPVTVDTFLDLDDDTTWFINGTLFVADHWAVELGYMDGADLDTNVVTSISAPDYGQWSAAGSIGSFDTNVSTLFVNWYPVCVESWVQPYVGIGVNYTDIDQDYLRTVDLSFVGPDGEVVRDPGGLVNFGSSFSWAAQVGVDIEFGRNANWLFNASAKYIDADPRVEIGFDAFEPVNGDGVSVRVNEDMEYDSWIFNLGVGYKFSF</sequence>
<name>A0AAU0N176_9GAMM</name>
<dbReference type="InterPro" id="IPR005618">
    <property type="entry name" value="OMPW"/>
</dbReference>
<evidence type="ECO:0000256" key="1">
    <source>
        <dbReference type="SAM" id="SignalP"/>
    </source>
</evidence>
<protein>
    <submittedName>
        <fullName evidence="2">OmpW family outer membrane protein</fullName>
    </submittedName>
</protein>